<sequence length="205" mass="22533">MTDKAAMRGPGRPRSDQARDAILDAAFQLLEENGLERFTIEGVAARSGTAKTTIYRWWPGKGALAMEALLAHAELTVPIPHTASAVADLRTVLDGIARSFAGATGRVVASIVLAGQNDPATLKVYHEKVVEPRRQRLRDIIERGKRNGEFRADLHVETLVEAMYGALYTRLLIRFSPLDEPGWMDRHINQLLEGALPRPLCSQGA</sequence>
<reference evidence="6 7" key="1">
    <citation type="submission" date="2020-08" db="EMBL/GenBank/DDBJ databases">
        <title>Genomic Encyclopedia of Type Strains, Phase IV (KMG-IV): sequencing the most valuable type-strain genomes for metagenomic binning, comparative biology and taxonomic classification.</title>
        <authorList>
            <person name="Goeker M."/>
        </authorList>
    </citation>
    <scope>NUCLEOTIDE SEQUENCE [LARGE SCALE GENOMIC DNA]</scope>
    <source>
        <strain evidence="6 7">DSM 22198</strain>
    </source>
</reference>
<feature type="domain" description="HTH tetR-type" evidence="5">
    <location>
        <begin position="16"/>
        <end position="76"/>
    </location>
</feature>
<dbReference type="Pfam" id="PF00440">
    <property type="entry name" value="TetR_N"/>
    <property type="match status" value="1"/>
</dbReference>
<dbReference type="InterPro" id="IPR050109">
    <property type="entry name" value="HTH-type_TetR-like_transc_reg"/>
</dbReference>
<proteinExistence type="predicted"/>
<gene>
    <name evidence="6" type="ORF">FHS74_003302</name>
</gene>
<evidence type="ECO:0000313" key="6">
    <source>
        <dbReference type="EMBL" id="MBB6252734.1"/>
    </source>
</evidence>
<dbReference type="GO" id="GO:0003700">
    <property type="term" value="F:DNA-binding transcription factor activity"/>
    <property type="evidence" value="ECO:0007669"/>
    <property type="project" value="TreeGrafter"/>
</dbReference>
<evidence type="ECO:0000256" key="2">
    <source>
        <dbReference type="ARBA" id="ARBA00023125"/>
    </source>
</evidence>
<dbReference type="AlphaFoldDB" id="A0A7X0EFQ5"/>
<dbReference type="InterPro" id="IPR001647">
    <property type="entry name" value="HTH_TetR"/>
</dbReference>
<evidence type="ECO:0000256" key="1">
    <source>
        <dbReference type="ARBA" id="ARBA00023015"/>
    </source>
</evidence>
<evidence type="ECO:0000256" key="3">
    <source>
        <dbReference type="ARBA" id="ARBA00023163"/>
    </source>
</evidence>
<evidence type="ECO:0000256" key="4">
    <source>
        <dbReference type="PROSITE-ProRule" id="PRU00335"/>
    </source>
</evidence>
<protein>
    <submittedName>
        <fullName evidence="6">AcrR family transcriptional regulator</fullName>
    </submittedName>
</protein>
<dbReference type="Pfam" id="PF16859">
    <property type="entry name" value="TetR_C_11"/>
    <property type="match status" value="1"/>
</dbReference>
<keyword evidence="3" id="KW-0804">Transcription</keyword>
<dbReference type="EMBL" id="JACIIZ010000009">
    <property type="protein sequence ID" value="MBB6252734.1"/>
    <property type="molecule type" value="Genomic_DNA"/>
</dbReference>
<dbReference type="InterPro" id="IPR009057">
    <property type="entry name" value="Homeodomain-like_sf"/>
</dbReference>
<organism evidence="6 7">
    <name type="scientific">Nitrospirillum iridis</name>
    <dbReference type="NCBI Taxonomy" id="765888"/>
    <lineage>
        <taxon>Bacteria</taxon>
        <taxon>Pseudomonadati</taxon>
        <taxon>Pseudomonadota</taxon>
        <taxon>Alphaproteobacteria</taxon>
        <taxon>Rhodospirillales</taxon>
        <taxon>Azospirillaceae</taxon>
        <taxon>Nitrospirillum</taxon>
    </lineage>
</organism>
<dbReference type="PANTHER" id="PTHR30055">
    <property type="entry name" value="HTH-TYPE TRANSCRIPTIONAL REGULATOR RUTR"/>
    <property type="match status" value="1"/>
</dbReference>
<keyword evidence="7" id="KW-1185">Reference proteome</keyword>
<feature type="DNA-binding region" description="H-T-H motif" evidence="4">
    <location>
        <begin position="39"/>
        <end position="58"/>
    </location>
</feature>
<dbReference type="PROSITE" id="PS50977">
    <property type="entry name" value="HTH_TETR_2"/>
    <property type="match status" value="1"/>
</dbReference>
<evidence type="ECO:0000313" key="7">
    <source>
        <dbReference type="Proteomes" id="UP000539175"/>
    </source>
</evidence>
<accession>A0A7X0EFQ5</accession>
<dbReference type="RefSeq" id="WP_184802466.1">
    <property type="nucleotide sequence ID" value="NZ_JACIIZ010000009.1"/>
</dbReference>
<dbReference type="SUPFAM" id="SSF46689">
    <property type="entry name" value="Homeodomain-like"/>
    <property type="match status" value="1"/>
</dbReference>
<comment type="caution">
    <text evidence="6">The sequence shown here is derived from an EMBL/GenBank/DDBJ whole genome shotgun (WGS) entry which is preliminary data.</text>
</comment>
<dbReference type="Gene3D" id="1.10.10.60">
    <property type="entry name" value="Homeodomain-like"/>
    <property type="match status" value="1"/>
</dbReference>
<keyword evidence="1" id="KW-0805">Transcription regulation</keyword>
<name>A0A7X0EFQ5_9PROT</name>
<dbReference type="Gene3D" id="1.10.357.10">
    <property type="entry name" value="Tetracycline Repressor, domain 2"/>
    <property type="match status" value="1"/>
</dbReference>
<dbReference type="PANTHER" id="PTHR30055:SF148">
    <property type="entry name" value="TETR-FAMILY TRANSCRIPTIONAL REGULATOR"/>
    <property type="match status" value="1"/>
</dbReference>
<keyword evidence="2 4" id="KW-0238">DNA-binding</keyword>
<dbReference type="Proteomes" id="UP000539175">
    <property type="component" value="Unassembled WGS sequence"/>
</dbReference>
<dbReference type="PRINTS" id="PR00455">
    <property type="entry name" value="HTHTETR"/>
</dbReference>
<dbReference type="GO" id="GO:0000976">
    <property type="term" value="F:transcription cis-regulatory region binding"/>
    <property type="evidence" value="ECO:0007669"/>
    <property type="project" value="TreeGrafter"/>
</dbReference>
<dbReference type="InterPro" id="IPR011075">
    <property type="entry name" value="TetR_C"/>
</dbReference>
<evidence type="ECO:0000259" key="5">
    <source>
        <dbReference type="PROSITE" id="PS50977"/>
    </source>
</evidence>
<dbReference type="InterPro" id="IPR036271">
    <property type="entry name" value="Tet_transcr_reg_TetR-rel_C_sf"/>
</dbReference>
<dbReference type="SUPFAM" id="SSF48498">
    <property type="entry name" value="Tetracyclin repressor-like, C-terminal domain"/>
    <property type="match status" value="1"/>
</dbReference>